<evidence type="ECO:0000313" key="1">
    <source>
        <dbReference type="EMBL" id="KAK1758691.1"/>
    </source>
</evidence>
<sequence length="321" mass="34342">MRRVEGRTHLSCDHGRFGLQARRRNWSAVGRHQRDGIGEQRRNRVGGPVGCEAWAVASPSLDPICGDGGDGTFNAAGHRQADRGGDEYATVEGESWAALEGVQHGDGVEGGIDIAKEQGATKPGAGIKGRDGMRNAASELADHCQLQQRQLLLALDRHTPPASFPASSRPAARKLPAPACRRQISPPWTSTPPAGALHKRASGRAAVQIIMQESPSDALWLPVSSQFADAEPILVLYFGGLSDGPTLLRIYYAFDLDLPIPDQNSLTTRLPSGLDGSRLETLRSKHKHLEAGSGADITPLRAQTVSIGGSGQKPARCRRLR</sequence>
<organism evidence="1 2">
    <name type="scientific">Echria macrotheca</name>
    <dbReference type="NCBI Taxonomy" id="438768"/>
    <lineage>
        <taxon>Eukaryota</taxon>
        <taxon>Fungi</taxon>
        <taxon>Dikarya</taxon>
        <taxon>Ascomycota</taxon>
        <taxon>Pezizomycotina</taxon>
        <taxon>Sordariomycetes</taxon>
        <taxon>Sordariomycetidae</taxon>
        <taxon>Sordariales</taxon>
        <taxon>Schizotheciaceae</taxon>
        <taxon>Echria</taxon>
    </lineage>
</organism>
<keyword evidence="2" id="KW-1185">Reference proteome</keyword>
<gene>
    <name evidence="1" type="ORF">QBC47DRAFT_358513</name>
</gene>
<dbReference type="EMBL" id="MU839829">
    <property type="protein sequence ID" value="KAK1758691.1"/>
    <property type="molecule type" value="Genomic_DNA"/>
</dbReference>
<reference evidence="1" key="1">
    <citation type="submission" date="2023-06" db="EMBL/GenBank/DDBJ databases">
        <title>Genome-scale phylogeny and comparative genomics of the fungal order Sordariales.</title>
        <authorList>
            <consortium name="Lawrence Berkeley National Laboratory"/>
            <person name="Hensen N."/>
            <person name="Bonometti L."/>
            <person name="Westerberg I."/>
            <person name="Brannstrom I.O."/>
            <person name="Guillou S."/>
            <person name="Cros-Aarteil S."/>
            <person name="Calhoun S."/>
            <person name="Haridas S."/>
            <person name="Kuo A."/>
            <person name="Mondo S."/>
            <person name="Pangilinan J."/>
            <person name="Riley R."/>
            <person name="Labutti K."/>
            <person name="Andreopoulos B."/>
            <person name="Lipzen A."/>
            <person name="Chen C."/>
            <person name="Yanf M."/>
            <person name="Daum C."/>
            <person name="Ng V."/>
            <person name="Clum A."/>
            <person name="Steindorff A."/>
            <person name="Ohm R."/>
            <person name="Martin F."/>
            <person name="Silar P."/>
            <person name="Natvig D."/>
            <person name="Lalanne C."/>
            <person name="Gautier V."/>
            <person name="Ament-Velasquez S.L."/>
            <person name="Kruys A."/>
            <person name="Hutchinson M.I."/>
            <person name="Powell A.J."/>
            <person name="Barry K."/>
            <person name="Miller A.N."/>
            <person name="Grigoriev I.V."/>
            <person name="Debuchy R."/>
            <person name="Gladieux P."/>
            <person name="Thoren M.H."/>
            <person name="Johannesson H."/>
        </authorList>
    </citation>
    <scope>NUCLEOTIDE SEQUENCE</scope>
    <source>
        <strain evidence="1">PSN4</strain>
    </source>
</reference>
<accession>A0AAJ0BML0</accession>
<protein>
    <submittedName>
        <fullName evidence="1">Uncharacterized protein</fullName>
    </submittedName>
</protein>
<name>A0AAJ0BML0_9PEZI</name>
<proteinExistence type="predicted"/>
<dbReference type="AlphaFoldDB" id="A0AAJ0BML0"/>
<comment type="caution">
    <text evidence="1">The sequence shown here is derived from an EMBL/GenBank/DDBJ whole genome shotgun (WGS) entry which is preliminary data.</text>
</comment>
<dbReference type="Proteomes" id="UP001239445">
    <property type="component" value="Unassembled WGS sequence"/>
</dbReference>
<evidence type="ECO:0000313" key="2">
    <source>
        <dbReference type="Proteomes" id="UP001239445"/>
    </source>
</evidence>